<dbReference type="Pfam" id="PF13041">
    <property type="entry name" value="PPR_2"/>
    <property type="match status" value="2"/>
</dbReference>
<comment type="similarity">
    <text evidence="1">Belongs to the PPR family. P subfamily.</text>
</comment>
<dbReference type="Pfam" id="PF01535">
    <property type="entry name" value="PPR"/>
    <property type="match status" value="2"/>
</dbReference>
<dbReference type="GO" id="GO:0000963">
    <property type="term" value="P:mitochondrial RNA processing"/>
    <property type="evidence" value="ECO:0007669"/>
    <property type="project" value="TreeGrafter"/>
</dbReference>
<dbReference type="Pfam" id="PF12854">
    <property type="entry name" value="PPR_1"/>
    <property type="match status" value="1"/>
</dbReference>
<name>A0A8J5ZG43_9ROSI</name>
<evidence type="ECO:0000256" key="2">
    <source>
        <dbReference type="ARBA" id="ARBA00022737"/>
    </source>
</evidence>
<feature type="repeat" description="PPR" evidence="3">
    <location>
        <begin position="153"/>
        <end position="187"/>
    </location>
</feature>
<keyword evidence="2" id="KW-0677">Repeat</keyword>
<dbReference type="GO" id="GO:0005739">
    <property type="term" value="C:mitochondrion"/>
    <property type="evidence" value="ECO:0007669"/>
    <property type="project" value="TreeGrafter"/>
</dbReference>
<feature type="repeat" description="PPR" evidence="3">
    <location>
        <begin position="1"/>
        <end position="34"/>
    </location>
</feature>
<comment type="caution">
    <text evidence="4">The sequence shown here is derived from an EMBL/GenBank/DDBJ whole genome shotgun (WGS) entry which is preliminary data.</text>
</comment>
<dbReference type="PROSITE" id="PS51375">
    <property type="entry name" value="PPR"/>
    <property type="match status" value="4"/>
</dbReference>
<dbReference type="NCBIfam" id="TIGR00756">
    <property type="entry name" value="PPR"/>
    <property type="match status" value="4"/>
</dbReference>
<dbReference type="PANTHER" id="PTHR47932:SF63">
    <property type="entry name" value="OS08G0290000 PROTEIN"/>
    <property type="match status" value="1"/>
</dbReference>
<organism evidence="4 5">
    <name type="scientific">Gossypium anomalum</name>
    <dbReference type="NCBI Taxonomy" id="47600"/>
    <lineage>
        <taxon>Eukaryota</taxon>
        <taxon>Viridiplantae</taxon>
        <taxon>Streptophyta</taxon>
        <taxon>Embryophyta</taxon>
        <taxon>Tracheophyta</taxon>
        <taxon>Spermatophyta</taxon>
        <taxon>Magnoliopsida</taxon>
        <taxon>eudicotyledons</taxon>
        <taxon>Gunneridae</taxon>
        <taxon>Pentapetalae</taxon>
        <taxon>rosids</taxon>
        <taxon>malvids</taxon>
        <taxon>Malvales</taxon>
        <taxon>Malvaceae</taxon>
        <taxon>Malvoideae</taxon>
        <taxon>Gossypium</taxon>
    </lineage>
</organism>
<proteinExistence type="inferred from homology"/>
<keyword evidence="5" id="KW-1185">Reference proteome</keyword>
<evidence type="ECO:0000256" key="3">
    <source>
        <dbReference type="PROSITE-ProRule" id="PRU00708"/>
    </source>
</evidence>
<dbReference type="GO" id="GO:0003729">
    <property type="term" value="F:mRNA binding"/>
    <property type="evidence" value="ECO:0007669"/>
    <property type="project" value="TreeGrafter"/>
</dbReference>
<protein>
    <recommendedName>
        <fullName evidence="6">Pentatricopeptide repeat-containing protein</fullName>
    </recommendedName>
</protein>
<dbReference type="InterPro" id="IPR002885">
    <property type="entry name" value="PPR_rpt"/>
</dbReference>
<dbReference type="GO" id="GO:0008380">
    <property type="term" value="P:RNA splicing"/>
    <property type="evidence" value="ECO:0007669"/>
    <property type="project" value="TreeGrafter"/>
</dbReference>
<dbReference type="PANTHER" id="PTHR47932">
    <property type="entry name" value="ATPASE EXPRESSION PROTEIN 3"/>
    <property type="match status" value="1"/>
</dbReference>
<sequence>MQACNALLDGLIKLRRFDSMWDLYKELLSRGHNLFYELLMKGIPHNVNVYTTVIKLLCNESKMLEAGCMFRLIKEGYSFQICTLIIRMSLGKNRMMISDRLGPNIVTFGILIDGLCKVGKLTVARRYFVCRVKYVEEGSFLLQKMNKDGVLANSVTYNSLIDRYCKVGNMEKAFEICFQMKENGVEPNVITFSTLINGYCKIGNMEATVGFYSEMVIKSLVLDVVAFTALINGYCKNGNIKEAFRLHKEMLESGLMPNVFTLSSLIDGLCKDGRV</sequence>
<accession>A0A8J5ZG43</accession>
<dbReference type="InterPro" id="IPR011990">
    <property type="entry name" value="TPR-like_helical_dom_sf"/>
</dbReference>
<dbReference type="AlphaFoldDB" id="A0A8J5ZG43"/>
<dbReference type="Gene3D" id="1.25.40.10">
    <property type="entry name" value="Tetratricopeptide repeat domain"/>
    <property type="match status" value="3"/>
</dbReference>
<dbReference type="EMBL" id="JAHUZN010000003">
    <property type="protein sequence ID" value="KAG8499351.1"/>
    <property type="molecule type" value="Genomic_DNA"/>
</dbReference>
<evidence type="ECO:0000256" key="1">
    <source>
        <dbReference type="ARBA" id="ARBA00007626"/>
    </source>
</evidence>
<feature type="repeat" description="PPR" evidence="3">
    <location>
        <begin position="188"/>
        <end position="222"/>
    </location>
</feature>
<dbReference type="OrthoDB" id="185373at2759"/>
<feature type="repeat" description="PPR" evidence="3">
    <location>
        <begin position="223"/>
        <end position="257"/>
    </location>
</feature>
<evidence type="ECO:0008006" key="6">
    <source>
        <dbReference type="Google" id="ProtNLM"/>
    </source>
</evidence>
<evidence type="ECO:0000313" key="4">
    <source>
        <dbReference type="EMBL" id="KAG8499351.1"/>
    </source>
</evidence>
<evidence type="ECO:0000313" key="5">
    <source>
        <dbReference type="Proteomes" id="UP000701853"/>
    </source>
</evidence>
<reference evidence="4 5" key="1">
    <citation type="journal article" date="2021" name="bioRxiv">
        <title>The Gossypium anomalum genome as a resource for cotton improvement and evolutionary analysis of hybrid incompatibility.</title>
        <authorList>
            <person name="Grover C.E."/>
            <person name="Yuan D."/>
            <person name="Arick M.A."/>
            <person name="Miller E.R."/>
            <person name="Hu G."/>
            <person name="Peterson D.G."/>
            <person name="Wendel J.F."/>
            <person name="Udall J.A."/>
        </authorList>
    </citation>
    <scope>NUCLEOTIDE SEQUENCE [LARGE SCALE GENOMIC DNA]</scope>
    <source>
        <strain evidence="4">JFW-Udall</strain>
        <tissue evidence="4">Leaf</tissue>
    </source>
</reference>
<gene>
    <name evidence="4" type="ORF">CXB51_005869</name>
</gene>
<dbReference type="Proteomes" id="UP000701853">
    <property type="component" value="Chromosome 3"/>
</dbReference>